<proteinExistence type="predicted"/>
<evidence type="ECO:0000313" key="2">
    <source>
        <dbReference type="EMBL" id="PIP24816.1"/>
    </source>
</evidence>
<reference evidence="2 3" key="1">
    <citation type="submission" date="2017-09" db="EMBL/GenBank/DDBJ databases">
        <title>Depth-based differentiation of microbial function through sediment-hosted aquifers and enrichment of novel symbionts in the deep terrestrial subsurface.</title>
        <authorList>
            <person name="Probst A.J."/>
            <person name="Ladd B."/>
            <person name="Jarett J.K."/>
            <person name="Geller-Mcgrath D.E."/>
            <person name="Sieber C.M."/>
            <person name="Emerson J.B."/>
            <person name="Anantharaman K."/>
            <person name="Thomas B.C."/>
            <person name="Malmstrom R."/>
            <person name="Stieglmeier M."/>
            <person name="Klingl A."/>
            <person name="Woyke T."/>
            <person name="Ryan C.M."/>
            <person name="Banfield J.F."/>
        </authorList>
    </citation>
    <scope>NUCLEOTIDE SEQUENCE [LARGE SCALE GENOMIC DNA]</scope>
    <source>
        <strain evidence="2">CG23_combo_of_CG06-09_8_20_14_all_36_12</strain>
    </source>
</reference>
<comment type="caution">
    <text evidence="2">The sequence shown here is derived from an EMBL/GenBank/DDBJ whole genome shotgun (WGS) entry which is preliminary data.</text>
</comment>
<accession>A0A2G9YZZ7</accession>
<feature type="domain" description="Insertion element IS150 protein InsJ-like helix-turn-helix" evidence="1">
    <location>
        <begin position="7"/>
        <end position="39"/>
    </location>
</feature>
<dbReference type="Gene3D" id="1.10.10.60">
    <property type="entry name" value="Homeodomain-like"/>
    <property type="match status" value="1"/>
</dbReference>
<protein>
    <recommendedName>
        <fullName evidence="1">Insertion element IS150 protein InsJ-like helix-turn-helix domain-containing protein</fullName>
    </recommendedName>
</protein>
<dbReference type="InterPro" id="IPR055247">
    <property type="entry name" value="InsJ-like_HTH"/>
</dbReference>
<dbReference type="EMBL" id="PCRS01000040">
    <property type="protein sequence ID" value="PIP24816.1"/>
    <property type="molecule type" value="Genomic_DNA"/>
</dbReference>
<dbReference type="Proteomes" id="UP000228681">
    <property type="component" value="Unassembled WGS sequence"/>
</dbReference>
<name>A0A2G9YZZ7_9BACT</name>
<dbReference type="Pfam" id="PF13518">
    <property type="entry name" value="HTH_28"/>
    <property type="match status" value="1"/>
</dbReference>
<gene>
    <name evidence="2" type="ORF">COX34_02245</name>
</gene>
<evidence type="ECO:0000259" key="1">
    <source>
        <dbReference type="Pfam" id="PF13518"/>
    </source>
</evidence>
<organism evidence="2 3">
    <name type="scientific">Candidatus Nealsonbacteria bacterium CG23_combo_of_CG06-09_8_20_14_all_36_12</name>
    <dbReference type="NCBI Taxonomy" id="1974718"/>
    <lineage>
        <taxon>Bacteria</taxon>
        <taxon>Candidatus Nealsoniibacteriota</taxon>
    </lineage>
</organism>
<evidence type="ECO:0000313" key="3">
    <source>
        <dbReference type="Proteomes" id="UP000228681"/>
    </source>
</evidence>
<sequence>MHPKYQEVIKLRKRGKSYREIARIAGVSKNSVSRWCKNLKLPLFAQKILERKNKAVLPKLIAANKRKHQIVQAENKEIRENAADQIHSLSKYELLLIGTALYWGEGWKRENPGKYHGICFVNSDPNMIKLFLHFLRKVIQIPEEKLGVNIRVHPNIDTTTAINFWSKVTKIPKEKFHITTQISRASQRKRPKNSLPYGTLKLYIHSRQKFQQIKGWIDGLICQSDLK</sequence>
<dbReference type="AlphaFoldDB" id="A0A2G9YZZ7"/>